<proteinExistence type="predicted"/>
<organism evidence="1 2">
    <name type="scientific">Eutrema salsugineum</name>
    <name type="common">Saltwater cress</name>
    <name type="synonym">Sisymbrium salsugineum</name>
    <dbReference type="NCBI Taxonomy" id="72664"/>
    <lineage>
        <taxon>Eukaryota</taxon>
        <taxon>Viridiplantae</taxon>
        <taxon>Streptophyta</taxon>
        <taxon>Embryophyta</taxon>
        <taxon>Tracheophyta</taxon>
        <taxon>Spermatophyta</taxon>
        <taxon>Magnoliopsida</taxon>
        <taxon>eudicotyledons</taxon>
        <taxon>Gunneridae</taxon>
        <taxon>Pentapetalae</taxon>
        <taxon>rosids</taxon>
        <taxon>malvids</taxon>
        <taxon>Brassicales</taxon>
        <taxon>Brassicaceae</taxon>
        <taxon>Eutremeae</taxon>
        <taxon>Eutrema</taxon>
    </lineage>
</organism>
<dbReference type="Proteomes" id="UP000030689">
    <property type="component" value="Unassembled WGS sequence"/>
</dbReference>
<dbReference type="AlphaFoldDB" id="V4L9M6"/>
<reference evidence="1 2" key="1">
    <citation type="journal article" date="2013" name="Front. Plant Sci.">
        <title>The Reference Genome of the Halophytic Plant Eutrema salsugineum.</title>
        <authorList>
            <person name="Yang R."/>
            <person name="Jarvis D.E."/>
            <person name="Chen H."/>
            <person name="Beilstein M.A."/>
            <person name="Grimwood J."/>
            <person name="Jenkins J."/>
            <person name="Shu S."/>
            <person name="Prochnik S."/>
            <person name="Xin M."/>
            <person name="Ma C."/>
            <person name="Schmutz J."/>
            <person name="Wing R.A."/>
            <person name="Mitchell-Olds T."/>
            <person name="Schumaker K.S."/>
            <person name="Wang X."/>
        </authorList>
    </citation>
    <scope>NUCLEOTIDE SEQUENCE [LARGE SCALE GENOMIC DNA]</scope>
</reference>
<protein>
    <submittedName>
        <fullName evidence="1">Uncharacterized protein</fullName>
    </submittedName>
</protein>
<dbReference type="Gramene" id="ESQ47100">
    <property type="protein sequence ID" value="ESQ47100"/>
    <property type="gene ID" value="EUTSA_v10028211mg"/>
</dbReference>
<accession>V4L9M6</accession>
<dbReference type="eggNOG" id="KOG2025">
    <property type="taxonomic scope" value="Eukaryota"/>
</dbReference>
<feature type="non-terminal residue" evidence="1">
    <location>
        <position position="1"/>
    </location>
</feature>
<feature type="non-terminal residue" evidence="1">
    <location>
        <position position="75"/>
    </location>
</feature>
<keyword evidence="2" id="KW-1185">Reference proteome</keyword>
<dbReference type="EMBL" id="KI517416">
    <property type="protein sequence ID" value="ESQ47100.1"/>
    <property type="molecule type" value="Genomic_DNA"/>
</dbReference>
<evidence type="ECO:0000313" key="2">
    <source>
        <dbReference type="Proteomes" id="UP000030689"/>
    </source>
</evidence>
<dbReference type="STRING" id="72664.V4L9M6"/>
<sequence length="75" mass="8621">STYIGKIYATHNWTLSTAAAKRIVHFVAEFACLRSNSDVDFDWDDFLDKFLKFLITGSVDVNRNARFRACQIISE</sequence>
<name>V4L9M6_EUTSA</name>
<dbReference type="KEGG" id="eus:EUTSA_v10028211mg"/>
<gene>
    <name evidence="1" type="ORF">EUTSA_v10028211mg</name>
</gene>
<evidence type="ECO:0000313" key="1">
    <source>
        <dbReference type="EMBL" id="ESQ47100.1"/>
    </source>
</evidence>